<keyword evidence="3" id="KW-1185">Reference proteome</keyword>
<sequence>MQTRHSKWKKTKQIANRQNRRKPRNRGEKFQKPRKKPHIASVRHVFCTETVTVKTVLEGPPNNLPKNRSALLN</sequence>
<feature type="region of interest" description="Disordered" evidence="1">
    <location>
        <begin position="1"/>
        <end position="43"/>
    </location>
</feature>
<dbReference type="EnsemblMetazoa" id="CJA27955.1">
    <property type="protein sequence ID" value="CJA27955.1"/>
    <property type="gene ID" value="WBGene00183528"/>
</dbReference>
<dbReference type="Proteomes" id="UP000005237">
    <property type="component" value="Unassembled WGS sequence"/>
</dbReference>
<name>A0A8R1I9Z1_CAEJA</name>
<dbReference type="AlphaFoldDB" id="A0A8R1I9Z1"/>
<organism evidence="2 3">
    <name type="scientific">Caenorhabditis japonica</name>
    <dbReference type="NCBI Taxonomy" id="281687"/>
    <lineage>
        <taxon>Eukaryota</taxon>
        <taxon>Metazoa</taxon>
        <taxon>Ecdysozoa</taxon>
        <taxon>Nematoda</taxon>
        <taxon>Chromadorea</taxon>
        <taxon>Rhabditida</taxon>
        <taxon>Rhabditina</taxon>
        <taxon>Rhabditomorpha</taxon>
        <taxon>Rhabditoidea</taxon>
        <taxon>Rhabditidae</taxon>
        <taxon>Peloderinae</taxon>
        <taxon>Caenorhabditis</taxon>
    </lineage>
</organism>
<accession>A0A8R1I9Z1</accession>
<reference evidence="3" key="1">
    <citation type="submission" date="2010-08" db="EMBL/GenBank/DDBJ databases">
        <authorList>
            <consortium name="Caenorhabditis japonica Sequencing Consortium"/>
            <person name="Wilson R.K."/>
        </authorList>
    </citation>
    <scope>NUCLEOTIDE SEQUENCE [LARGE SCALE GENOMIC DNA]</scope>
    <source>
        <strain evidence="3">DF5081</strain>
    </source>
</reference>
<evidence type="ECO:0000313" key="2">
    <source>
        <dbReference type="EnsemblMetazoa" id="CJA27955.1"/>
    </source>
</evidence>
<feature type="compositionally biased region" description="Basic residues" evidence="1">
    <location>
        <begin position="1"/>
        <end position="24"/>
    </location>
</feature>
<proteinExistence type="predicted"/>
<evidence type="ECO:0000256" key="1">
    <source>
        <dbReference type="SAM" id="MobiDB-lite"/>
    </source>
</evidence>
<evidence type="ECO:0000313" key="3">
    <source>
        <dbReference type="Proteomes" id="UP000005237"/>
    </source>
</evidence>
<reference evidence="2" key="2">
    <citation type="submission" date="2022-06" db="UniProtKB">
        <authorList>
            <consortium name="EnsemblMetazoa"/>
        </authorList>
    </citation>
    <scope>IDENTIFICATION</scope>
    <source>
        <strain evidence="2">DF5081</strain>
    </source>
</reference>
<protein>
    <submittedName>
        <fullName evidence="2">Uncharacterized protein</fullName>
    </submittedName>
</protein>